<dbReference type="EMBL" id="CP009687">
    <property type="protein sequence ID" value="AKL94467.1"/>
    <property type="molecule type" value="Genomic_DNA"/>
</dbReference>
<keyword evidence="5 8" id="KW-0812">Transmembrane</keyword>
<evidence type="ECO:0000256" key="7">
    <source>
        <dbReference type="ARBA" id="ARBA00023136"/>
    </source>
</evidence>
<dbReference type="SUPFAM" id="SSF81345">
    <property type="entry name" value="ABC transporter involved in vitamin B12 uptake, BtuC"/>
    <property type="match status" value="1"/>
</dbReference>
<feature type="transmembrane region" description="Helical" evidence="8">
    <location>
        <begin position="205"/>
        <end position="226"/>
    </location>
</feature>
<dbReference type="PANTHER" id="PTHR30472:SF25">
    <property type="entry name" value="ABC TRANSPORTER PERMEASE PROTEIN MJ0876-RELATED"/>
    <property type="match status" value="1"/>
</dbReference>
<gene>
    <name evidence="9" type="ORF">CACET_c09600</name>
</gene>
<keyword evidence="3" id="KW-0813">Transport</keyword>
<evidence type="ECO:0000256" key="8">
    <source>
        <dbReference type="SAM" id="Phobius"/>
    </source>
</evidence>
<comment type="similarity">
    <text evidence="2">Belongs to the binding-protein-dependent transport system permease family. FecCD subfamily.</text>
</comment>
<dbReference type="InterPro" id="IPR037294">
    <property type="entry name" value="ABC_BtuC-like"/>
</dbReference>
<reference evidence="9 10" key="1">
    <citation type="submission" date="2014-10" db="EMBL/GenBank/DDBJ databases">
        <title>Genome sequence of Clostridium aceticum DSM 1496.</title>
        <authorList>
            <person name="Poehlein A."/>
            <person name="Schiel-Bengelsdorf B."/>
            <person name="Gottschalk G."/>
            <person name="Duerre P."/>
            <person name="Daniel R."/>
        </authorList>
    </citation>
    <scope>NUCLEOTIDE SEQUENCE [LARGE SCALE GENOMIC DNA]</scope>
    <source>
        <strain evidence="9 10">DSM 1496</strain>
    </source>
</reference>
<dbReference type="PATRIC" id="fig|84022.6.peg.976"/>
<feature type="transmembrane region" description="Helical" evidence="8">
    <location>
        <begin position="12"/>
        <end position="33"/>
    </location>
</feature>
<dbReference type="Proteomes" id="UP000035704">
    <property type="component" value="Chromosome"/>
</dbReference>
<dbReference type="AlphaFoldDB" id="A0A0G3W9A7"/>
<evidence type="ECO:0000313" key="10">
    <source>
        <dbReference type="Proteomes" id="UP000035704"/>
    </source>
</evidence>
<feature type="transmembrane region" description="Helical" evidence="8">
    <location>
        <begin position="163"/>
        <end position="184"/>
    </location>
</feature>
<keyword evidence="4" id="KW-1003">Cell membrane</keyword>
<dbReference type="FunFam" id="1.10.3470.10:FF:000001">
    <property type="entry name" value="Vitamin B12 ABC transporter permease BtuC"/>
    <property type="match status" value="1"/>
</dbReference>
<dbReference type="InterPro" id="IPR000522">
    <property type="entry name" value="ABC_transptr_permease_BtuC"/>
</dbReference>
<feature type="transmembrane region" description="Helical" evidence="8">
    <location>
        <begin position="252"/>
        <end position="280"/>
    </location>
</feature>
<feature type="transmembrane region" description="Helical" evidence="8">
    <location>
        <begin position="128"/>
        <end position="151"/>
    </location>
</feature>
<dbReference type="KEGG" id="cace:CACET_c09600"/>
<proteinExistence type="inferred from homology"/>
<accession>A0A0G3W9A7</accession>
<dbReference type="GO" id="GO:0005886">
    <property type="term" value="C:plasma membrane"/>
    <property type="evidence" value="ECO:0007669"/>
    <property type="project" value="UniProtKB-SubCell"/>
</dbReference>
<dbReference type="OrthoDB" id="9792889at2"/>
<keyword evidence="7 8" id="KW-0472">Membrane</keyword>
<evidence type="ECO:0000256" key="6">
    <source>
        <dbReference type="ARBA" id="ARBA00022989"/>
    </source>
</evidence>
<name>A0A0G3W9A7_9CLOT</name>
<protein>
    <submittedName>
        <fullName evidence="9">ABC-type Fe3+-siderophore transport system, permease component</fullName>
    </submittedName>
</protein>
<dbReference type="Pfam" id="PF01032">
    <property type="entry name" value="FecCD"/>
    <property type="match status" value="1"/>
</dbReference>
<dbReference type="GO" id="GO:0033214">
    <property type="term" value="P:siderophore-iron import into cell"/>
    <property type="evidence" value="ECO:0007669"/>
    <property type="project" value="TreeGrafter"/>
</dbReference>
<evidence type="ECO:0000256" key="5">
    <source>
        <dbReference type="ARBA" id="ARBA00022692"/>
    </source>
</evidence>
<feature type="transmembrane region" description="Helical" evidence="8">
    <location>
        <begin position="321"/>
        <end position="339"/>
    </location>
</feature>
<evidence type="ECO:0000256" key="1">
    <source>
        <dbReference type="ARBA" id="ARBA00004651"/>
    </source>
</evidence>
<feature type="transmembrane region" description="Helical" evidence="8">
    <location>
        <begin position="103"/>
        <end position="121"/>
    </location>
</feature>
<dbReference type="PANTHER" id="PTHR30472">
    <property type="entry name" value="FERRIC ENTEROBACTIN TRANSPORT SYSTEM PERMEASE PROTEIN"/>
    <property type="match status" value="1"/>
</dbReference>
<sequence>MKTKEKNHKILIGLLIVLFMVMLGASVVGAANIRIIDSLKIFISHIPRVGSRIDLTGIPTSHITIISSIRLPRIFLSFLVGYGLSVVGTAFQGMLKNPMADPFIIGTSSGAALGAAIAILFKLNTYFLGIGFISIFAFAGAIIATLIVYNLASVKAKVPVTTLLLAGVATGQFLTAITSFIMVVSSKDITSIVFWTMGSFSARGWSHVKIAFLPIIIGSIILYVFAKDLNLLLLGEETAENMGVEVEKTKKILLITSAFITAFAVSVSGIIGFVGLIIPHMTRMMVSSDNRILMPASGLVGGIFLIVVDTFARTIIAPTEVPVGIITALAGGPFFIYLLRTTKKII</sequence>
<evidence type="ECO:0000256" key="3">
    <source>
        <dbReference type="ARBA" id="ARBA00022448"/>
    </source>
</evidence>
<evidence type="ECO:0000256" key="2">
    <source>
        <dbReference type="ARBA" id="ARBA00007935"/>
    </source>
</evidence>
<dbReference type="STRING" id="84022.CACET_c09600"/>
<dbReference type="GO" id="GO:0022857">
    <property type="term" value="F:transmembrane transporter activity"/>
    <property type="evidence" value="ECO:0007669"/>
    <property type="project" value="InterPro"/>
</dbReference>
<evidence type="ECO:0000256" key="4">
    <source>
        <dbReference type="ARBA" id="ARBA00022475"/>
    </source>
</evidence>
<feature type="transmembrane region" description="Helical" evidence="8">
    <location>
        <begin position="74"/>
        <end position="91"/>
    </location>
</feature>
<feature type="transmembrane region" description="Helical" evidence="8">
    <location>
        <begin position="292"/>
        <end position="315"/>
    </location>
</feature>
<keyword evidence="10" id="KW-1185">Reference proteome</keyword>
<dbReference type="Gene3D" id="1.10.3470.10">
    <property type="entry name" value="ABC transporter involved in vitamin B12 uptake, BtuC"/>
    <property type="match status" value="1"/>
</dbReference>
<comment type="subcellular location">
    <subcellularLocation>
        <location evidence="1">Cell membrane</location>
        <topology evidence="1">Multi-pass membrane protein</topology>
    </subcellularLocation>
</comment>
<keyword evidence="6 8" id="KW-1133">Transmembrane helix</keyword>
<organism evidence="9 10">
    <name type="scientific">Clostridium aceticum</name>
    <dbReference type="NCBI Taxonomy" id="84022"/>
    <lineage>
        <taxon>Bacteria</taxon>
        <taxon>Bacillati</taxon>
        <taxon>Bacillota</taxon>
        <taxon>Clostridia</taxon>
        <taxon>Eubacteriales</taxon>
        <taxon>Clostridiaceae</taxon>
        <taxon>Clostridium</taxon>
    </lineage>
</organism>
<dbReference type="CDD" id="cd06550">
    <property type="entry name" value="TM_ABC_iron-siderophores_like"/>
    <property type="match status" value="1"/>
</dbReference>
<evidence type="ECO:0000313" key="9">
    <source>
        <dbReference type="EMBL" id="AKL94467.1"/>
    </source>
</evidence>